<sequence length="86" mass="10275">MYCRDGRRRSSYEHTSFTFLRYGFRVRMVRTKHGVYFLSFNPAISDEAAKRIRAHIRSWRLHRRSGASLKDLAHEINAVARGWINY</sequence>
<feature type="domain" description="Group II intron maturase-specific" evidence="1">
    <location>
        <begin position="50"/>
        <end position="86"/>
    </location>
</feature>
<dbReference type="AlphaFoldDB" id="A0A5M3XXQ6"/>
<evidence type="ECO:0000313" key="2">
    <source>
        <dbReference type="EMBL" id="GES25740.1"/>
    </source>
</evidence>
<evidence type="ECO:0000259" key="1">
    <source>
        <dbReference type="Pfam" id="PF08388"/>
    </source>
</evidence>
<name>A0A5M3XXQ6_9ACTN</name>
<dbReference type="InterPro" id="IPR013597">
    <property type="entry name" value="Mat_intron_G2"/>
</dbReference>
<comment type="caution">
    <text evidence="2">The sequence shown here is derived from an EMBL/GenBank/DDBJ whole genome shotgun (WGS) entry which is preliminary data.</text>
</comment>
<proteinExistence type="predicted"/>
<dbReference type="RefSeq" id="WP_218038791.1">
    <property type="nucleotide sequence ID" value="NZ_BLAF01000073.1"/>
</dbReference>
<dbReference type="EMBL" id="BLAF01000073">
    <property type="protein sequence ID" value="GES25740.1"/>
    <property type="molecule type" value="Genomic_DNA"/>
</dbReference>
<organism evidence="2 3">
    <name type="scientific">Acrocarpospora pleiomorpha</name>
    <dbReference type="NCBI Taxonomy" id="90975"/>
    <lineage>
        <taxon>Bacteria</taxon>
        <taxon>Bacillati</taxon>
        <taxon>Actinomycetota</taxon>
        <taxon>Actinomycetes</taxon>
        <taxon>Streptosporangiales</taxon>
        <taxon>Streptosporangiaceae</taxon>
        <taxon>Acrocarpospora</taxon>
    </lineage>
</organism>
<gene>
    <name evidence="2" type="ORF">Aple_086390</name>
</gene>
<protein>
    <recommendedName>
        <fullName evidence="1">Group II intron maturase-specific domain-containing protein</fullName>
    </recommendedName>
</protein>
<evidence type="ECO:0000313" key="3">
    <source>
        <dbReference type="Proteomes" id="UP000377595"/>
    </source>
</evidence>
<reference evidence="2 3" key="1">
    <citation type="submission" date="2019-10" db="EMBL/GenBank/DDBJ databases">
        <title>Whole genome shotgun sequence of Acrocarpospora pleiomorpha NBRC 16267.</title>
        <authorList>
            <person name="Ichikawa N."/>
            <person name="Kimura A."/>
            <person name="Kitahashi Y."/>
            <person name="Komaki H."/>
            <person name="Oguchi A."/>
        </authorList>
    </citation>
    <scope>NUCLEOTIDE SEQUENCE [LARGE SCALE GENOMIC DNA]</scope>
    <source>
        <strain evidence="2 3">NBRC 16267</strain>
    </source>
</reference>
<dbReference type="Pfam" id="PF08388">
    <property type="entry name" value="GIIM"/>
    <property type="match status" value="1"/>
</dbReference>
<keyword evidence="3" id="KW-1185">Reference proteome</keyword>
<accession>A0A5M3XXQ6</accession>
<dbReference type="Proteomes" id="UP000377595">
    <property type="component" value="Unassembled WGS sequence"/>
</dbReference>